<dbReference type="OMA" id="RAITRMP"/>
<protein>
    <recommendedName>
        <fullName evidence="4">C2H2-type domain-containing protein</fullName>
    </recommendedName>
</protein>
<dbReference type="AlphaFoldDB" id="Q0CZA1"/>
<gene>
    <name evidence="2" type="ORF">ATEG_00983</name>
</gene>
<evidence type="ECO:0008006" key="4">
    <source>
        <dbReference type="Google" id="ProtNLM"/>
    </source>
</evidence>
<dbReference type="HOGENOM" id="CLU_001104_1_0_1"/>
<feature type="region of interest" description="Disordered" evidence="1">
    <location>
        <begin position="468"/>
        <end position="549"/>
    </location>
</feature>
<evidence type="ECO:0000313" key="3">
    <source>
        <dbReference type="Proteomes" id="UP000007963"/>
    </source>
</evidence>
<reference evidence="3" key="1">
    <citation type="submission" date="2005-09" db="EMBL/GenBank/DDBJ databases">
        <title>Annotation of the Aspergillus terreus NIH2624 genome.</title>
        <authorList>
            <person name="Birren B.W."/>
            <person name="Lander E.S."/>
            <person name="Galagan J.E."/>
            <person name="Nusbaum C."/>
            <person name="Devon K."/>
            <person name="Henn M."/>
            <person name="Ma L.-J."/>
            <person name="Jaffe D.B."/>
            <person name="Butler J."/>
            <person name="Alvarez P."/>
            <person name="Gnerre S."/>
            <person name="Grabherr M."/>
            <person name="Kleber M."/>
            <person name="Mauceli E.W."/>
            <person name="Brockman W."/>
            <person name="Rounsley S."/>
            <person name="Young S.K."/>
            <person name="LaButti K."/>
            <person name="Pushparaj V."/>
            <person name="DeCaprio D."/>
            <person name="Crawford M."/>
            <person name="Koehrsen M."/>
            <person name="Engels R."/>
            <person name="Montgomery P."/>
            <person name="Pearson M."/>
            <person name="Howarth C."/>
            <person name="Larson L."/>
            <person name="Luoma S."/>
            <person name="White J."/>
            <person name="Alvarado L."/>
            <person name="Kodira C.D."/>
            <person name="Zeng Q."/>
            <person name="Oleary S."/>
            <person name="Yandava C."/>
            <person name="Denning D.W."/>
            <person name="Nierman W.C."/>
            <person name="Milne T."/>
            <person name="Madden K."/>
        </authorList>
    </citation>
    <scope>NUCLEOTIDE SEQUENCE [LARGE SCALE GENOMIC DNA]</scope>
    <source>
        <strain evidence="3">NIH 2624 / FGSC A1156</strain>
    </source>
</reference>
<sequence length="919" mass="105090">MLFERIPRLQVMICRQCRYGVWPAEAERHLKRHHQLDHQTVRPMLQSIAQWTDVARNSQAVDIPHCLDEPLPIIPCFSQGLLCRRDPATCHYLVANMKSMRKHWQAVHQWSQYPERGRAPQSQQAAREAELRRSYEVVSYQQLFPSRAGSHYIHIRFPHGRASPPPPPDQAQQAVDAVVQAWEQAEAARRQAPIEPTQLHDANPWLRMTRWTEYLKDIPPADLLRSVEAPDPDTADPVEQGVLILYHTVDQLARKSQRTVMHCGQAIRMEAVRTQAGELPHQPLLAYMDANSVRKHVPPWQQMLGFFARTQHPQAWKCPVYQFTARQQQKWTRLWQLVQHPEPPPPPPELPDLDEALQPWLLEPRERACLEFCVELLNQRHRTHEYESALVCAMAVLGRGRDGWRDPESYPPILSRVIKIARFFVVQKALWLDSAAMQIVTMWQKKQATVPWALQSADDELADLDEGYASGSAASSPAPSSMEFDSVEAGFRSRPDPSYDRNGERWRAPSSERSSEGFGTPVHPVRSSPISRGGRLSGPSRPGSQTAGLFAGATFQDQLERMVRRFLVRGSHGPMQTLLDWRTYGLRVHYNSTTPGHITWQGTDELLYKELRFTMGDLRGFLHGLVETTRGLLDELLFCAADRPAPAIPWGRLYDNPVEGQAGWSFLRDSRTTWPVDGQRWLIDRVRAEPGLQAQFIRTHRFHPPKIRAYCKQVVTFREKLAVLTHICGGQPSRAPELLSIQHVNTDTNIRRNIYIDDGLVTLVTAYHKGFYTSNDAKIIHRYVPQEVGELIIYYLWLVRPFVDQLDIWLEQQSPAPREPLSTQERALLADLADKPVHPAAYRDIAIGISRRFLRASSQFPQRADERHEREQVIADSDNEAAMDEDQWQSHIADLQAAHSSHVAGMIYGRGLMEQAGTP</sequence>
<name>Q0CZA1_ASPTN</name>
<dbReference type="RefSeq" id="XP_001208348.1">
    <property type="nucleotide sequence ID" value="XM_001208348.1"/>
</dbReference>
<dbReference type="EMBL" id="CH476595">
    <property type="protein sequence ID" value="EAU37740.1"/>
    <property type="molecule type" value="Genomic_DNA"/>
</dbReference>
<organism evidence="2 3">
    <name type="scientific">Aspergillus terreus (strain NIH 2624 / FGSC A1156)</name>
    <dbReference type="NCBI Taxonomy" id="341663"/>
    <lineage>
        <taxon>Eukaryota</taxon>
        <taxon>Fungi</taxon>
        <taxon>Dikarya</taxon>
        <taxon>Ascomycota</taxon>
        <taxon>Pezizomycotina</taxon>
        <taxon>Eurotiomycetes</taxon>
        <taxon>Eurotiomycetidae</taxon>
        <taxon>Eurotiales</taxon>
        <taxon>Aspergillaceae</taxon>
        <taxon>Aspergillus</taxon>
        <taxon>Aspergillus subgen. Circumdati</taxon>
    </lineage>
</organism>
<dbReference type="Proteomes" id="UP000007963">
    <property type="component" value="Unassembled WGS sequence"/>
</dbReference>
<dbReference type="eggNOG" id="KOG0351">
    <property type="taxonomic scope" value="Eukaryota"/>
</dbReference>
<evidence type="ECO:0000313" key="2">
    <source>
        <dbReference type="EMBL" id="EAU37740.1"/>
    </source>
</evidence>
<evidence type="ECO:0000256" key="1">
    <source>
        <dbReference type="SAM" id="MobiDB-lite"/>
    </source>
</evidence>
<feature type="compositionally biased region" description="Low complexity" evidence="1">
    <location>
        <begin position="469"/>
        <end position="481"/>
    </location>
</feature>
<feature type="compositionally biased region" description="Basic and acidic residues" evidence="1">
    <location>
        <begin position="491"/>
        <end position="507"/>
    </location>
</feature>
<dbReference type="InterPro" id="IPR022698">
    <property type="entry name" value="OrsD"/>
</dbReference>
<proteinExistence type="predicted"/>
<dbReference type="VEuPathDB" id="FungiDB:ATEG_00983"/>
<dbReference type="Pfam" id="PF12013">
    <property type="entry name" value="OrsD"/>
    <property type="match status" value="1"/>
</dbReference>
<dbReference type="STRING" id="341663.Q0CZA1"/>
<feature type="compositionally biased region" description="Low complexity" evidence="1">
    <location>
        <begin position="526"/>
        <end position="544"/>
    </location>
</feature>
<dbReference type="OrthoDB" id="4505768at2759"/>
<dbReference type="GeneID" id="4315525"/>
<accession>Q0CZA1</accession>